<dbReference type="EMBL" id="BQKI01000008">
    <property type="protein sequence ID" value="GJN00864.1"/>
    <property type="molecule type" value="Genomic_DNA"/>
</dbReference>
<comment type="caution">
    <text evidence="2">The sequence shown here is derived from an EMBL/GenBank/DDBJ whole genome shotgun (WGS) entry which is preliminary data.</text>
</comment>
<keyword evidence="1" id="KW-1133">Transmembrane helix</keyword>
<dbReference type="Proteomes" id="UP001054889">
    <property type="component" value="Unassembled WGS sequence"/>
</dbReference>
<dbReference type="AlphaFoldDB" id="A0AAV5CR41"/>
<reference evidence="2" key="1">
    <citation type="journal article" date="2018" name="DNA Res.">
        <title>Multiple hybrid de novo genome assembly of finger millet, an orphan allotetraploid crop.</title>
        <authorList>
            <person name="Hatakeyama M."/>
            <person name="Aluri S."/>
            <person name="Balachadran M.T."/>
            <person name="Sivarajan S.R."/>
            <person name="Patrignani A."/>
            <person name="Gruter S."/>
            <person name="Poveda L."/>
            <person name="Shimizu-Inatsugi R."/>
            <person name="Baeten J."/>
            <person name="Francoijs K.J."/>
            <person name="Nataraja K.N."/>
            <person name="Reddy Y.A.N."/>
            <person name="Phadnis S."/>
            <person name="Ravikumar R.L."/>
            <person name="Schlapbach R."/>
            <person name="Sreeman S.M."/>
            <person name="Shimizu K.K."/>
        </authorList>
    </citation>
    <scope>NUCLEOTIDE SEQUENCE</scope>
</reference>
<reference evidence="2" key="2">
    <citation type="submission" date="2021-12" db="EMBL/GenBank/DDBJ databases">
        <title>Resequencing data analysis of finger millet.</title>
        <authorList>
            <person name="Hatakeyama M."/>
            <person name="Aluri S."/>
            <person name="Balachadran M.T."/>
            <person name="Sivarajan S.R."/>
            <person name="Poveda L."/>
            <person name="Shimizu-Inatsugi R."/>
            <person name="Schlapbach R."/>
            <person name="Sreeman S.M."/>
            <person name="Shimizu K.K."/>
        </authorList>
    </citation>
    <scope>NUCLEOTIDE SEQUENCE</scope>
</reference>
<organism evidence="2 3">
    <name type="scientific">Eleusine coracana subsp. coracana</name>
    <dbReference type="NCBI Taxonomy" id="191504"/>
    <lineage>
        <taxon>Eukaryota</taxon>
        <taxon>Viridiplantae</taxon>
        <taxon>Streptophyta</taxon>
        <taxon>Embryophyta</taxon>
        <taxon>Tracheophyta</taxon>
        <taxon>Spermatophyta</taxon>
        <taxon>Magnoliopsida</taxon>
        <taxon>Liliopsida</taxon>
        <taxon>Poales</taxon>
        <taxon>Poaceae</taxon>
        <taxon>PACMAD clade</taxon>
        <taxon>Chloridoideae</taxon>
        <taxon>Cynodonteae</taxon>
        <taxon>Eleusininae</taxon>
        <taxon>Eleusine</taxon>
    </lineage>
</organism>
<keyword evidence="3" id="KW-1185">Reference proteome</keyword>
<keyword evidence="1" id="KW-0812">Transmembrane</keyword>
<evidence type="ECO:0008006" key="4">
    <source>
        <dbReference type="Google" id="ProtNLM"/>
    </source>
</evidence>
<evidence type="ECO:0000313" key="2">
    <source>
        <dbReference type="EMBL" id="GJN00864.1"/>
    </source>
</evidence>
<evidence type="ECO:0000256" key="1">
    <source>
        <dbReference type="SAM" id="Phobius"/>
    </source>
</evidence>
<protein>
    <recommendedName>
        <fullName evidence="4">Secreted protein</fullName>
    </recommendedName>
</protein>
<feature type="transmembrane region" description="Helical" evidence="1">
    <location>
        <begin position="14"/>
        <end position="36"/>
    </location>
</feature>
<name>A0AAV5CR41_ELECO</name>
<evidence type="ECO:0000313" key="3">
    <source>
        <dbReference type="Proteomes" id="UP001054889"/>
    </source>
</evidence>
<proteinExistence type="predicted"/>
<gene>
    <name evidence="2" type="primary">ga18085</name>
    <name evidence="2" type="ORF">PR202_ga18085</name>
</gene>
<accession>A0AAV5CR41</accession>
<keyword evidence="1" id="KW-0472">Membrane</keyword>
<sequence>MTVRLLVSLGRPSAIALVAPVATTLLAAFVGTPGHLRRSRNPKGARGTARLHGHGFMAPPVISPMPSSSRLVLRSDGPLLPSLVIHAGMTGY</sequence>